<feature type="domain" description="SH3b" evidence="1">
    <location>
        <begin position="25"/>
        <end position="95"/>
    </location>
</feature>
<sequence length="115" mass="12592">MNQGPGRKPEIPIVIEADPDFDACGANGVIEGLDPAGDGFLAVRSGPGANYAELDRLYNGERVYLCNEKGKWLGIVYSKQRQECNVSTGWISTQPYTGPCKSGWVHRNWVRLHAG</sequence>
<dbReference type="PROSITE" id="PS51781">
    <property type="entry name" value="SH3B"/>
    <property type="match status" value="1"/>
</dbReference>
<evidence type="ECO:0000313" key="2">
    <source>
        <dbReference type="EMBL" id="MQX18180.1"/>
    </source>
</evidence>
<keyword evidence="3" id="KW-1185">Reference proteome</keyword>
<organism evidence="2 3">
    <name type="scientific">Sinorhizobium terangae</name>
    <dbReference type="NCBI Taxonomy" id="110322"/>
    <lineage>
        <taxon>Bacteria</taxon>
        <taxon>Pseudomonadati</taxon>
        <taxon>Pseudomonadota</taxon>
        <taxon>Alphaproteobacteria</taxon>
        <taxon>Hyphomicrobiales</taxon>
        <taxon>Rhizobiaceae</taxon>
        <taxon>Sinorhizobium/Ensifer group</taxon>
        <taxon>Sinorhizobium</taxon>
    </lineage>
</organism>
<proteinExistence type="predicted"/>
<evidence type="ECO:0000259" key="1">
    <source>
        <dbReference type="PROSITE" id="PS51781"/>
    </source>
</evidence>
<dbReference type="InterPro" id="IPR003646">
    <property type="entry name" value="SH3-like_bac-type"/>
</dbReference>
<protein>
    <submittedName>
        <fullName evidence="2">Integron</fullName>
    </submittedName>
</protein>
<dbReference type="Proteomes" id="UP000439983">
    <property type="component" value="Unassembled WGS sequence"/>
</dbReference>
<evidence type="ECO:0000313" key="3">
    <source>
        <dbReference type="Proteomes" id="UP000439983"/>
    </source>
</evidence>
<comment type="caution">
    <text evidence="2">The sequence shown here is derived from an EMBL/GenBank/DDBJ whole genome shotgun (WGS) entry which is preliminary data.</text>
</comment>
<dbReference type="OrthoDB" id="9816009at2"/>
<name>A0A6N7LLK3_SINTE</name>
<dbReference type="EMBL" id="WITC01000117">
    <property type="protein sequence ID" value="MQX18180.1"/>
    <property type="molecule type" value="Genomic_DNA"/>
</dbReference>
<reference evidence="2 3" key="1">
    <citation type="journal article" date="2013" name="Genome Biol.">
        <title>Comparative genomics of the core and accessory genomes of 48 Sinorhizobium strains comprising five genospecies.</title>
        <authorList>
            <person name="Sugawara M."/>
            <person name="Epstein B."/>
            <person name="Badgley B.D."/>
            <person name="Unno T."/>
            <person name="Xu L."/>
            <person name="Reese J."/>
            <person name="Gyaneshwar P."/>
            <person name="Denny R."/>
            <person name="Mudge J."/>
            <person name="Bharti A.K."/>
            <person name="Farmer A.D."/>
            <person name="May G.D."/>
            <person name="Woodward J.E."/>
            <person name="Medigue C."/>
            <person name="Vallenet D."/>
            <person name="Lajus A."/>
            <person name="Rouy Z."/>
            <person name="Martinez-Vaz B."/>
            <person name="Tiffin P."/>
            <person name="Young N.D."/>
            <person name="Sadowsky M.J."/>
        </authorList>
    </citation>
    <scope>NUCLEOTIDE SEQUENCE [LARGE SCALE GENOMIC DNA]</scope>
    <source>
        <strain evidence="2 3">USDA4894</strain>
    </source>
</reference>
<accession>A0A6N7LLK3</accession>
<dbReference type="Gene3D" id="2.30.30.40">
    <property type="entry name" value="SH3 Domains"/>
    <property type="match status" value="1"/>
</dbReference>
<gene>
    <name evidence="2" type="ORF">GHK62_26645</name>
</gene>
<dbReference type="AlphaFoldDB" id="A0A6N7LLK3"/>